<dbReference type="PANTHER" id="PTHR37265">
    <property type="entry name" value="OS01G0195300 PROTEIN"/>
    <property type="match status" value="1"/>
</dbReference>
<sequence>MTKQDSKSTASEFSDDVVGRLTTLLTEVDDDSELSSDQFPIKEEKIEKIMQELYTEISCSSFTKVDSISPLSTFTSPLPSPSISSISSLPFDGKSESCGASISVSGSTVMAGVEFGGGTTRNIGSLKVGLTENMLGRGSSGVGNHEKMEGCDGWELTNVQEQTESKLLKSPGKWQPPAAGLVEINTDAALCCRESSSKDRLDFPQAMEATVILRGIEFAKDAGLNKVAIPLI</sequence>
<protein>
    <recommendedName>
        <fullName evidence="3">RNase H type-1 domain-containing protein</fullName>
    </recommendedName>
</protein>
<dbReference type="EMBL" id="JAFEMO010000004">
    <property type="protein sequence ID" value="KAH7572455.1"/>
    <property type="molecule type" value="Genomic_DNA"/>
</dbReference>
<evidence type="ECO:0000313" key="1">
    <source>
        <dbReference type="EMBL" id="KAH7572455.1"/>
    </source>
</evidence>
<accession>A0ABQ8I745</accession>
<evidence type="ECO:0008006" key="3">
    <source>
        <dbReference type="Google" id="ProtNLM"/>
    </source>
</evidence>
<gene>
    <name evidence="1" type="ORF">JRO89_XS04G0259200</name>
</gene>
<comment type="caution">
    <text evidence="1">The sequence shown here is derived from an EMBL/GenBank/DDBJ whole genome shotgun (WGS) entry which is preliminary data.</text>
</comment>
<keyword evidence="2" id="KW-1185">Reference proteome</keyword>
<dbReference type="Proteomes" id="UP000827721">
    <property type="component" value="Unassembled WGS sequence"/>
</dbReference>
<proteinExistence type="predicted"/>
<organism evidence="1 2">
    <name type="scientific">Xanthoceras sorbifolium</name>
    <dbReference type="NCBI Taxonomy" id="99658"/>
    <lineage>
        <taxon>Eukaryota</taxon>
        <taxon>Viridiplantae</taxon>
        <taxon>Streptophyta</taxon>
        <taxon>Embryophyta</taxon>
        <taxon>Tracheophyta</taxon>
        <taxon>Spermatophyta</taxon>
        <taxon>Magnoliopsida</taxon>
        <taxon>eudicotyledons</taxon>
        <taxon>Gunneridae</taxon>
        <taxon>Pentapetalae</taxon>
        <taxon>rosids</taxon>
        <taxon>malvids</taxon>
        <taxon>Sapindales</taxon>
        <taxon>Sapindaceae</taxon>
        <taxon>Xanthoceroideae</taxon>
        <taxon>Xanthoceras</taxon>
    </lineage>
</organism>
<reference evidence="1 2" key="1">
    <citation type="submission" date="2021-02" db="EMBL/GenBank/DDBJ databases">
        <title>Plant Genome Project.</title>
        <authorList>
            <person name="Zhang R.-G."/>
        </authorList>
    </citation>
    <scope>NUCLEOTIDE SEQUENCE [LARGE SCALE GENOMIC DNA]</scope>
    <source>
        <tissue evidence="1">Leaves</tissue>
    </source>
</reference>
<name>A0ABQ8I745_9ROSI</name>
<dbReference type="PANTHER" id="PTHR37265:SF8">
    <property type="match status" value="1"/>
</dbReference>
<evidence type="ECO:0000313" key="2">
    <source>
        <dbReference type="Proteomes" id="UP000827721"/>
    </source>
</evidence>